<dbReference type="InterPro" id="IPR001387">
    <property type="entry name" value="Cro/C1-type_HTH"/>
</dbReference>
<evidence type="ECO:0000256" key="1">
    <source>
        <dbReference type="ARBA" id="ARBA00023015"/>
    </source>
</evidence>
<sequence>MARISGKLDPNGRLVRLGEAIRDERQRIGISQEALADEAGLDRSHLGRIERGERNVTLLNLVRIADGLGLRTSDILSRAEL</sequence>
<reference evidence="5 6" key="1">
    <citation type="submission" date="2020-08" db="EMBL/GenBank/DDBJ databases">
        <title>Genomic Encyclopedia of Type Strains, Phase IV (KMG-IV): sequencing the most valuable type-strain genomes for metagenomic binning, comparative biology and taxonomic classification.</title>
        <authorList>
            <person name="Goeker M."/>
        </authorList>
    </citation>
    <scope>NUCLEOTIDE SEQUENCE [LARGE SCALE GENOMIC DNA]</scope>
    <source>
        <strain evidence="5 6">DSM 103336</strain>
    </source>
</reference>
<evidence type="ECO:0000313" key="6">
    <source>
        <dbReference type="Proteomes" id="UP000546701"/>
    </source>
</evidence>
<keyword evidence="6" id="KW-1185">Reference proteome</keyword>
<dbReference type="Proteomes" id="UP000546701">
    <property type="component" value="Unassembled WGS sequence"/>
</dbReference>
<dbReference type="Gene3D" id="1.10.260.40">
    <property type="entry name" value="lambda repressor-like DNA-binding domains"/>
    <property type="match status" value="1"/>
</dbReference>
<comment type="caution">
    <text evidence="5">The sequence shown here is derived from an EMBL/GenBank/DDBJ whole genome shotgun (WGS) entry which is preliminary data.</text>
</comment>
<evidence type="ECO:0000256" key="3">
    <source>
        <dbReference type="ARBA" id="ARBA00023163"/>
    </source>
</evidence>
<dbReference type="CDD" id="cd00093">
    <property type="entry name" value="HTH_XRE"/>
    <property type="match status" value="1"/>
</dbReference>
<dbReference type="PANTHER" id="PTHR46797">
    <property type="entry name" value="HTH-TYPE TRANSCRIPTIONAL REGULATOR"/>
    <property type="match status" value="1"/>
</dbReference>
<keyword evidence="1" id="KW-0805">Transcription regulation</keyword>
<dbReference type="Pfam" id="PF01381">
    <property type="entry name" value="HTH_3"/>
    <property type="match status" value="1"/>
</dbReference>
<dbReference type="RefSeq" id="WP_157177273.1">
    <property type="nucleotide sequence ID" value="NZ_BMJP01000001.1"/>
</dbReference>
<dbReference type="GO" id="GO:0003700">
    <property type="term" value="F:DNA-binding transcription factor activity"/>
    <property type="evidence" value="ECO:0007669"/>
    <property type="project" value="TreeGrafter"/>
</dbReference>
<proteinExistence type="predicted"/>
<dbReference type="InterPro" id="IPR050807">
    <property type="entry name" value="TransReg_Diox_bact_type"/>
</dbReference>
<dbReference type="AlphaFoldDB" id="A0A7W9BQU3"/>
<dbReference type="PROSITE" id="PS50943">
    <property type="entry name" value="HTH_CROC1"/>
    <property type="match status" value="1"/>
</dbReference>
<dbReference type="OrthoDB" id="9815697at2"/>
<gene>
    <name evidence="5" type="ORF">FHS99_000790</name>
</gene>
<dbReference type="SUPFAM" id="SSF47413">
    <property type="entry name" value="lambda repressor-like DNA-binding domains"/>
    <property type="match status" value="1"/>
</dbReference>
<feature type="domain" description="HTH cro/C1-type" evidence="4">
    <location>
        <begin position="21"/>
        <end position="75"/>
    </location>
</feature>
<accession>A0A7W9BQU3</accession>
<evidence type="ECO:0000313" key="5">
    <source>
        <dbReference type="EMBL" id="MBB5728320.1"/>
    </source>
</evidence>
<evidence type="ECO:0000259" key="4">
    <source>
        <dbReference type="PROSITE" id="PS50943"/>
    </source>
</evidence>
<keyword evidence="3" id="KW-0804">Transcription</keyword>
<dbReference type="SMART" id="SM00530">
    <property type="entry name" value="HTH_XRE"/>
    <property type="match status" value="1"/>
</dbReference>
<dbReference type="GO" id="GO:0005829">
    <property type="term" value="C:cytosol"/>
    <property type="evidence" value="ECO:0007669"/>
    <property type="project" value="TreeGrafter"/>
</dbReference>
<dbReference type="PANTHER" id="PTHR46797:SF23">
    <property type="entry name" value="HTH-TYPE TRANSCRIPTIONAL REGULATOR SUTR"/>
    <property type="match status" value="1"/>
</dbReference>
<name>A0A7W9BQU3_9SPHN</name>
<organism evidence="5 6">
    <name type="scientific">Sphingomonas prati</name>
    <dbReference type="NCBI Taxonomy" id="1843237"/>
    <lineage>
        <taxon>Bacteria</taxon>
        <taxon>Pseudomonadati</taxon>
        <taxon>Pseudomonadota</taxon>
        <taxon>Alphaproteobacteria</taxon>
        <taxon>Sphingomonadales</taxon>
        <taxon>Sphingomonadaceae</taxon>
        <taxon>Sphingomonas</taxon>
    </lineage>
</organism>
<protein>
    <submittedName>
        <fullName evidence="5">Transcriptional regulator with XRE-family HTH domain</fullName>
    </submittedName>
</protein>
<keyword evidence="2" id="KW-0238">DNA-binding</keyword>
<dbReference type="InterPro" id="IPR010982">
    <property type="entry name" value="Lambda_DNA-bd_dom_sf"/>
</dbReference>
<dbReference type="GO" id="GO:0003677">
    <property type="term" value="F:DNA binding"/>
    <property type="evidence" value="ECO:0007669"/>
    <property type="project" value="UniProtKB-KW"/>
</dbReference>
<dbReference type="EMBL" id="JACIJR010000002">
    <property type="protein sequence ID" value="MBB5728320.1"/>
    <property type="molecule type" value="Genomic_DNA"/>
</dbReference>
<evidence type="ECO:0000256" key="2">
    <source>
        <dbReference type="ARBA" id="ARBA00023125"/>
    </source>
</evidence>